<evidence type="ECO:0000313" key="1">
    <source>
        <dbReference type="EMBL" id="OGZ20079.1"/>
    </source>
</evidence>
<dbReference type="Proteomes" id="UP000178106">
    <property type="component" value="Unassembled WGS sequence"/>
</dbReference>
<evidence type="ECO:0000313" key="2">
    <source>
        <dbReference type="Proteomes" id="UP000178106"/>
    </source>
</evidence>
<comment type="caution">
    <text evidence="1">The sequence shown here is derived from an EMBL/GenBank/DDBJ whole genome shotgun (WGS) entry which is preliminary data.</text>
</comment>
<sequence length="108" mass="12537">MAIRLTPEVKAYLEYVLAKELKYVRLSVVPTEVEGEMSYMITWTKEIAPLERFRTARDWNVIVIERKYEHFFGDILLGLDPSDRTKVVILDNPNVLVRENGNILVLNG</sequence>
<dbReference type="EMBL" id="MHLU01000032">
    <property type="protein sequence ID" value="OGZ20079.1"/>
    <property type="molecule type" value="Genomic_DNA"/>
</dbReference>
<gene>
    <name evidence="1" type="ORF">A2494_03355</name>
</gene>
<reference evidence="1 2" key="1">
    <citation type="journal article" date="2016" name="Nat. Commun.">
        <title>Thousands of microbial genomes shed light on interconnected biogeochemical processes in an aquifer system.</title>
        <authorList>
            <person name="Anantharaman K."/>
            <person name="Brown C.T."/>
            <person name="Hug L.A."/>
            <person name="Sharon I."/>
            <person name="Castelle C.J."/>
            <person name="Probst A.J."/>
            <person name="Thomas B.C."/>
            <person name="Singh A."/>
            <person name="Wilkins M.J."/>
            <person name="Karaoz U."/>
            <person name="Brodie E.L."/>
            <person name="Williams K.H."/>
            <person name="Hubbard S.S."/>
            <person name="Banfield J.F."/>
        </authorList>
    </citation>
    <scope>NUCLEOTIDE SEQUENCE [LARGE SCALE GENOMIC DNA]</scope>
</reference>
<proteinExistence type="predicted"/>
<accession>A0A1G2E331</accession>
<protein>
    <submittedName>
        <fullName evidence="1">Uncharacterized protein</fullName>
    </submittedName>
</protein>
<dbReference type="AlphaFoldDB" id="A0A1G2E331"/>
<organism evidence="1 2">
    <name type="scientific">Candidatus Lloydbacteria bacterium RIFOXYC12_FULL_46_25</name>
    <dbReference type="NCBI Taxonomy" id="1798670"/>
    <lineage>
        <taxon>Bacteria</taxon>
        <taxon>Candidatus Lloydiibacteriota</taxon>
    </lineage>
</organism>
<name>A0A1G2E331_9BACT</name>